<dbReference type="Proteomes" id="UP001596267">
    <property type="component" value="Unassembled WGS sequence"/>
</dbReference>
<accession>A0ABW1WAI0</accession>
<proteinExistence type="predicted"/>
<keyword evidence="2" id="KW-1185">Reference proteome</keyword>
<evidence type="ECO:0000313" key="1">
    <source>
        <dbReference type="EMBL" id="MFC6385155.1"/>
    </source>
</evidence>
<comment type="caution">
    <text evidence="1">The sequence shown here is derived from an EMBL/GenBank/DDBJ whole genome shotgun (WGS) entry which is preliminary data.</text>
</comment>
<organism evidence="1 2">
    <name type="scientific">Sporolactobacillus kofuensis</name>
    <dbReference type="NCBI Taxonomy" id="269672"/>
    <lineage>
        <taxon>Bacteria</taxon>
        <taxon>Bacillati</taxon>
        <taxon>Bacillota</taxon>
        <taxon>Bacilli</taxon>
        <taxon>Bacillales</taxon>
        <taxon>Sporolactobacillaceae</taxon>
        <taxon>Sporolactobacillus</taxon>
    </lineage>
</organism>
<gene>
    <name evidence="1" type="ORF">ACFP7A_00950</name>
</gene>
<protein>
    <submittedName>
        <fullName evidence="1">Uncharacterized protein</fullName>
    </submittedName>
</protein>
<sequence length="48" mass="5486">MTDAEKAQNLIDDLSWVMGLETYQRFLVHYDHLCRQNEVGRGSDVSGS</sequence>
<dbReference type="EMBL" id="JBHSTQ010000001">
    <property type="protein sequence ID" value="MFC6385155.1"/>
    <property type="molecule type" value="Genomic_DNA"/>
</dbReference>
<dbReference type="RefSeq" id="WP_253053681.1">
    <property type="nucleotide sequence ID" value="NZ_JAMXWN010000005.1"/>
</dbReference>
<name>A0ABW1WAI0_9BACL</name>
<evidence type="ECO:0000313" key="2">
    <source>
        <dbReference type="Proteomes" id="UP001596267"/>
    </source>
</evidence>
<reference evidence="2" key="1">
    <citation type="journal article" date="2019" name="Int. J. Syst. Evol. Microbiol.">
        <title>The Global Catalogue of Microorganisms (GCM) 10K type strain sequencing project: providing services to taxonomists for standard genome sequencing and annotation.</title>
        <authorList>
            <consortium name="The Broad Institute Genomics Platform"/>
            <consortium name="The Broad Institute Genome Sequencing Center for Infectious Disease"/>
            <person name="Wu L."/>
            <person name="Ma J."/>
        </authorList>
    </citation>
    <scope>NUCLEOTIDE SEQUENCE [LARGE SCALE GENOMIC DNA]</scope>
    <source>
        <strain evidence="2">CCUG 42001</strain>
    </source>
</reference>